<dbReference type="OMA" id="NSRFWEP"/>
<proteinExistence type="inferred from homology"/>
<dbReference type="STRING" id="436017.A4S232"/>
<reference evidence="15 16" key="1">
    <citation type="journal article" date="2007" name="Proc. Natl. Acad. Sci. U.S.A.">
        <title>The tiny eukaryote Ostreococcus provides genomic insights into the paradox of plankton speciation.</title>
        <authorList>
            <person name="Palenik B."/>
            <person name="Grimwood J."/>
            <person name="Aerts A."/>
            <person name="Rouze P."/>
            <person name="Salamov A."/>
            <person name="Putnam N."/>
            <person name="Dupont C."/>
            <person name="Jorgensen R."/>
            <person name="Derelle E."/>
            <person name="Rombauts S."/>
            <person name="Zhou K."/>
            <person name="Otillar R."/>
            <person name="Merchant S.S."/>
            <person name="Podell S."/>
            <person name="Gaasterland T."/>
            <person name="Napoli C."/>
            <person name="Gendler K."/>
            <person name="Manuell A."/>
            <person name="Tai V."/>
            <person name="Vallon O."/>
            <person name="Piganeau G."/>
            <person name="Jancek S."/>
            <person name="Heijde M."/>
            <person name="Jabbari K."/>
            <person name="Bowler C."/>
            <person name="Lohr M."/>
            <person name="Robbens S."/>
            <person name="Werner G."/>
            <person name="Dubchak I."/>
            <person name="Pazour G.J."/>
            <person name="Ren Q."/>
            <person name="Paulsen I."/>
            <person name="Delwiche C."/>
            <person name="Schmutz J."/>
            <person name="Rokhsar D."/>
            <person name="Van de Peer Y."/>
            <person name="Moreau H."/>
            <person name="Grigoriev I.V."/>
        </authorList>
    </citation>
    <scope>NUCLEOTIDE SEQUENCE [LARGE SCALE GENOMIC DNA]</scope>
    <source>
        <strain evidence="15 16">CCE9901</strain>
    </source>
</reference>
<dbReference type="HOGENOM" id="CLU_039977_1_0_1"/>
<evidence type="ECO:0000256" key="2">
    <source>
        <dbReference type="ARBA" id="ARBA00001946"/>
    </source>
</evidence>
<dbReference type="InterPro" id="IPR033391">
    <property type="entry name" value="FBPase_N"/>
</dbReference>
<dbReference type="PIRSF" id="PIRSF500210">
    <property type="entry name" value="FBPtase"/>
    <property type="match status" value="1"/>
</dbReference>
<dbReference type="GO" id="GO:0042132">
    <property type="term" value="F:fructose 1,6-bisphosphate 1-phosphatase activity"/>
    <property type="evidence" value="ECO:0007669"/>
    <property type="project" value="UniProtKB-EC"/>
</dbReference>
<protein>
    <recommendedName>
        <fullName evidence="5">fructose-bisphosphatase</fullName>
        <ecNumber evidence="5">3.1.3.11</ecNumber>
    </recommendedName>
    <alternativeName>
        <fullName evidence="11">D-fructose-1,6-bisphosphate 1-phosphohydrolase</fullName>
    </alternativeName>
</protein>
<name>A4S232_OSTLU</name>
<dbReference type="GO" id="GO:0046872">
    <property type="term" value="F:metal ion binding"/>
    <property type="evidence" value="ECO:0007669"/>
    <property type="project" value="UniProtKB-KW"/>
</dbReference>
<dbReference type="GO" id="GO:0030388">
    <property type="term" value="P:fructose 1,6-bisphosphate metabolic process"/>
    <property type="evidence" value="ECO:0007669"/>
    <property type="project" value="TreeGrafter"/>
</dbReference>
<dbReference type="InterPro" id="IPR028343">
    <property type="entry name" value="FBPtase"/>
</dbReference>
<dbReference type="InterPro" id="IPR020548">
    <property type="entry name" value="Fructose_bisphosphatase_AS"/>
</dbReference>
<sequence>MAKACVRIGGFVRRAGLKDVKAFVEGKNGAVNVHGEEQAALDDAAHEVCVKELIQGGRCAWIASEESEDIVTANVDGRIAVVFDPLDGSSNIECGVGVGTIFGLVDVGAESSPEHVYARPGRDMSTVGYVLYGASMVLVLSFMSEDAHGGVCAFTYDADRDAFVLTKRDIRIPESGNVYSVNQANYKKWDDATRAYIDECASSKSLRYIGSMVADVHRTLLYGGTFHYPACSSNAQGKLRAVYECFPMAAIIERAGGLAISGANDSVLSFVPSTAHSRMPFHCGSARDIERLDEILSSEVRAGKKGRVSSPSPR</sequence>
<dbReference type="PROSITE" id="PS00124">
    <property type="entry name" value="FBPASE"/>
    <property type="match status" value="1"/>
</dbReference>
<dbReference type="GO" id="GO:0006002">
    <property type="term" value="P:fructose 6-phosphate metabolic process"/>
    <property type="evidence" value="ECO:0007669"/>
    <property type="project" value="TreeGrafter"/>
</dbReference>
<evidence type="ECO:0000256" key="12">
    <source>
        <dbReference type="RuleBase" id="RU000508"/>
    </source>
</evidence>
<keyword evidence="9" id="KW-0460">Magnesium</keyword>
<evidence type="ECO:0000256" key="3">
    <source>
        <dbReference type="ARBA" id="ARBA00005215"/>
    </source>
</evidence>
<evidence type="ECO:0000256" key="10">
    <source>
        <dbReference type="ARBA" id="ARBA00023277"/>
    </source>
</evidence>
<dbReference type="HAMAP" id="MF_01855">
    <property type="entry name" value="FBPase_class1"/>
    <property type="match status" value="1"/>
</dbReference>
<feature type="domain" description="Fructose-1-6-bisphosphatase class I N-terminal" evidence="13">
    <location>
        <begin position="4"/>
        <end position="167"/>
    </location>
</feature>
<dbReference type="eggNOG" id="KOG1458">
    <property type="taxonomic scope" value="Eukaryota"/>
</dbReference>
<dbReference type="EMBL" id="CP000589">
    <property type="protein sequence ID" value="ABO97968.1"/>
    <property type="molecule type" value="Genomic_DNA"/>
</dbReference>
<keyword evidence="8 12" id="KW-0378">Hydrolase</keyword>
<evidence type="ECO:0000256" key="11">
    <source>
        <dbReference type="ARBA" id="ARBA00032973"/>
    </source>
</evidence>
<evidence type="ECO:0000259" key="14">
    <source>
        <dbReference type="Pfam" id="PF18913"/>
    </source>
</evidence>
<dbReference type="GO" id="GO:0006000">
    <property type="term" value="P:fructose metabolic process"/>
    <property type="evidence" value="ECO:0007669"/>
    <property type="project" value="TreeGrafter"/>
</dbReference>
<gene>
    <name evidence="15" type="ORF">OSTLU_34728</name>
</gene>
<evidence type="ECO:0000256" key="6">
    <source>
        <dbReference type="ARBA" id="ARBA00022490"/>
    </source>
</evidence>
<dbReference type="GO" id="GO:0005986">
    <property type="term" value="P:sucrose biosynthetic process"/>
    <property type="evidence" value="ECO:0007669"/>
    <property type="project" value="TreeGrafter"/>
</dbReference>
<organism evidence="15 16">
    <name type="scientific">Ostreococcus lucimarinus (strain CCE9901)</name>
    <dbReference type="NCBI Taxonomy" id="436017"/>
    <lineage>
        <taxon>Eukaryota</taxon>
        <taxon>Viridiplantae</taxon>
        <taxon>Chlorophyta</taxon>
        <taxon>Mamiellophyceae</taxon>
        <taxon>Mamiellales</taxon>
        <taxon>Bathycoccaceae</taxon>
        <taxon>Ostreococcus</taxon>
    </lineage>
</organism>
<dbReference type="Gramene" id="ABO97968">
    <property type="protein sequence ID" value="ABO97968"/>
    <property type="gene ID" value="OSTLU_34728"/>
</dbReference>
<comment type="pathway">
    <text evidence="3">Carbohydrate biosynthesis; Calvin cycle.</text>
</comment>
<evidence type="ECO:0000256" key="5">
    <source>
        <dbReference type="ARBA" id="ARBA00013093"/>
    </source>
</evidence>
<dbReference type="PANTHER" id="PTHR11556:SF35">
    <property type="entry name" value="SEDOHEPTULOSE-1,7-BISPHOSPHATASE, CHLOROPLASTIC"/>
    <property type="match status" value="1"/>
</dbReference>
<evidence type="ECO:0000313" key="16">
    <source>
        <dbReference type="Proteomes" id="UP000001568"/>
    </source>
</evidence>
<evidence type="ECO:0000256" key="9">
    <source>
        <dbReference type="ARBA" id="ARBA00022842"/>
    </source>
</evidence>
<evidence type="ECO:0000256" key="4">
    <source>
        <dbReference type="ARBA" id="ARBA00010941"/>
    </source>
</evidence>
<evidence type="ECO:0000259" key="13">
    <source>
        <dbReference type="Pfam" id="PF00316"/>
    </source>
</evidence>
<dbReference type="GeneID" id="5003796"/>
<dbReference type="Proteomes" id="UP000001568">
    <property type="component" value="Chromosome 9"/>
</dbReference>
<evidence type="ECO:0000256" key="7">
    <source>
        <dbReference type="ARBA" id="ARBA00022723"/>
    </source>
</evidence>
<feature type="domain" description="Fructose-1-6-bisphosphatase class 1 C-terminal" evidence="14">
    <location>
        <begin position="172"/>
        <end position="295"/>
    </location>
</feature>
<evidence type="ECO:0000256" key="1">
    <source>
        <dbReference type="ARBA" id="ARBA00001273"/>
    </source>
</evidence>
<keyword evidence="10 12" id="KW-0119">Carbohydrate metabolism</keyword>
<dbReference type="SUPFAM" id="SSF56655">
    <property type="entry name" value="Carbohydrate phosphatase"/>
    <property type="match status" value="1"/>
</dbReference>
<dbReference type="KEGG" id="olu:OSTLU_34728"/>
<dbReference type="RefSeq" id="XP_001419675.1">
    <property type="nucleotide sequence ID" value="XM_001419638.1"/>
</dbReference>
<keyword evidence="16" id="KW-1185">Reference proteome</keyword>
<dbReference type="CDD" id="cd00354">
    <property type="entry name" value="FBPase"/>
    <property type="match status" value="1"/>
</dbReference>
<evidence type="ECO:0000313" key="15">
    <source>
        <dbReference type="EMBL" id="ABO97968.1"/>
    </source>
</evidence>
<keyword evidence="6" id="KW-0963">Cytoplasm</keyword>
<dbReference type="AlphaFoldDB" id="A4S232"/>
<evidence type="ECO:0000256" key="8">
    <source>
        <dbReference type="ARBA" id="ARBA00022801"/>
    </source>
</evidence>
<dbReference type="GO" id="GO:0005737">
    <property type="term" value="C:cytoplasm"/>
    <property type="evidence" value="ECO:0007669"/>
    <property type="project" value="TreeGrafter"/>
</dbReference>
<dbReference type="Pfam" id="PF18913">
    <property type="entry name" value="FBPase_C"/>
    <property type="match status" value="1"/>
</dbReference>
<dbReference type="Gene3D" id="3.40.190.80">
    <property type="match status" value="1"/>
</dbReference>
<dbReference type="Pfam" id="PF00316">
    <property type="entry name" value="FBPase"/>
    <property type="match status" value="1"/>
</dbReference>
<dbReference type="InterPro" id="IPR000146">
    <property type="entry name" value="FBPase_class-1"/>
</dbReference>
<dbReference type="EC" id="3.1.3.11" evidence="5"/>
<dbReference type="OrthoDB" id="10256725at2759"/>
<dbReference type="PANTHER" id="PTHR11556">
    <property type="entry name" value="FRUCTOSE-1,6-BISPHOSPHATASE-RELATED"/>
    <property type="match status" value="1"/>
</dbReference>
<dbReference type="InterPro" id="IPR044015">
    <property type="entry name" value="FBPase_C_dom"/>
</dbReference>
<comment type="catalytic activity">
    <reaction evidence="1">
        <text>beta-D-fructose 1,6-bisphosphate + H2O = beta-D-fructose 6-phosphate + phosphate</text>
        <dbReference type="Rhea" id="RHEA:11064"/>
        <dbReference type="ChEBI" id="CHEBI:15377"/>
        <dbReference type="ChEBI" id="CHEBI:32966"/>
        <dbReference type="ChEBI" id="CHEBI:43474"/>
        <dbReference type="ChEBI" id="CHEBI:57634"/>
        <dbReference type="EC" id="3.1.3.11"/>
    </reaction>
</comment>
<dbReference type="PIRSF" id="PIRSF000904">
    <property type="entry name" value="FBPtase_SBPase"/>
    <property type="match status" value="1"/>
</dbReference>
<accession>A4S232</accession>
<dbReference type="PRINTS" id="PR00115">
    <property type="entry name" value="F16BPHPHTASE"/>
</dbReference>
<comment type="similarity">
    <text evidence="4 12">Belongs to the FBPase class 1 family.</text>
</comment>
<dbReference type="GO" id="GO:0006094">
    <property type="term" value="P:gluconeogenesis"/>
    <property type="evidence" value="ECO:0007669"/>
    <property type="project" value="TreeGrafter"/>
</dbReference>
<keyword evidence="7" id="KW-0479">Metal-binding</keyword>
<comment type="cofactor">
    <cofactor evidence="2">
        <name>Mg(2+)</name>
        <dbReference type="ChEBI" id="CHEBI:18420"/>
    </cofactor>
</comment>
<dbReference type="Gene3D" id="3.30.540.10">
    <property type="entry name" value="Fructose-1,6-Bisphosphatase, subunit A, domain 1"/>
    <property type="match status" value="1"/>
</dbReference>